<dbReference type="PROSITE" id="PS51173">
    <property type="entry name" value="CBM2"/>
    <property type="match status" value="1"/>
</dbReference>
<dbReference type="PANTHER" id="PTHR19328">
    <property type="entry name" value="HEDGEHOG-INTERACTING PROTEIN"/>
    <property type="match status" value="1"/>
</dbReference>
<accession>A0A853A777</accession>
<evidence type="ECO:0000259" key="5">
    <source>
        <dbReference type="PROSITE" id="PS51173"/>
    </source>
</evidence>
<feature type="region of interest" description="Disordered" evidence="3">
    <location>
        <begin position="22"/>
        <end position="56"/>
    </location>
</feature>
<evidence type="ECO:0000256" key="1">
    <source>
        <dbReference type="ARBA" id="ARBA00022729"/>
    </source>
</evidence>
<dbReference type="SUPFAM" id="SSF49384">
    <property type="entry name" value="Carbohydrate-binding domain"/>
    <property type="match status" value="1"/>
</dbReference>
<dbReference type="Pfam" id="PF07995">
    <property type="entry name" value="GSDH"/>
    <property type="match status" value="1"/>
</dbReference>
<sequence length="535" mass="55582">MTIALAAAVLWPLSVANGAAGAESTLPSPVPGLSVSGQEVPGREASDRGASGRNVSGQDLSAAAVPLEHLTVSTTQVAFGLRRPTAVSSPDDGTGRLFILEKPGRIRVYHPDTGLAADPLLDIQDRVDSSDNERGLLGIAPAPDFATSQVLYLAYTRLSDGAVTLSRFRLSATGATEEVLLTQEHATFTNHNGGELAFGPDGYLYLSIGDGGGAGDSLGSGQNLGTLLGKILRLDVDSACGDLPYCVPADNPFVDTPGARPEIWAYGLRNPWRFSFDPADGSLWIADVGQGGSEEINHLAADQAGANLGWSCREGTEQFDPTRCEPGAVYTDPVFTYPTSVEGCAVIGGHVYRGERFADIAGGTYVASDYCSAAAWAVRANPDGTHTSARIGEFPIQVTAFGTDADGELYVVNDLPGGLHRVSFESTAPAPTCAVNYRVASQWGTGFTASVTVTNTGTEPIDGWRLAWTFPADQRVTSAWDAAITQQGATATATNLGWNGRLAPGASTTFGFLATGGGPANPTPTTFHLNGAPCA</sequence>
<keyword evidence="7" id="KW-1185">Reference proteome</keyword>
<dbReference type="InterPro" id="IPR011041">
    <property type="entry name" value="Quinoprot_gluc/sorb_DH_b-prop"/>
</dbReference>
<name>A0A853A777_9ACTN</name>
<dbReference type="RefSeq" id="WP_312892641.1">
    <property type="nucleotide sequence ID" value="NZ_JACBZD010000001.1"/>
</dbReference>
<dbReference type="PANTHER" id="PTHR19328:SF75">
    <property type="entry name" value="ALDOSE SUGAR DEHYDROGENASE YLII"/>
    <property type="match status" value="1"/>
</dbReference>
<comment type="caution">
    <text evidence="6">The sequence shown here is derived from an EMBL/GenBank/DDBJ whole genome shotgun (WGS) entry which is preliminary data.</text>
</comment>
<dbReference type="AlphaFoldDB" id="A0A853A777"/>
<keyword evidence="1 4" id="KW-0732">Signal</keyword>
<dbReference type="InterPro" id="IPR008965">
    <property type="entry name" value="CBM2/CBM3_carb-bd_dom_sf"/>
</dbReference>
<dbReference type="InterPro" id="IPR012291">
    <property type="entry name" value="CBM2_carb-bd_dom_sf"/>
</dbReference>
<keyword evidence="2" id="KW-0624">Polysaccharide degradation</keyword>
<dbReference type="InterPro" id="IPR001919">
    <property type="entry name" value="CBD2"/>
</dbReference>
<feature type="signal peptide" evidence="4">
    <location>
        <begin position="1"/>
        <end position="22"/>
    </location>
</feature>
<protein>
    <submittedName>
        <fullName evidence="6">Glucose/arabinose dehydrogenase</fullName>
    </submittedName>
</protein>
<gene>
    <name evidence="6" type="ORF">FHU37_003341</name>
</gene>
<feature type="chain" id="PRO_5032503913" evidence="4">
    <location>
        <begin position="23"/>
        <end position="535"/>
    </location>
</feature>
<dbReference type="Pfam" id="PF00553">
    <property type="entry name" value="CBM_2"/>
    <property type="match status" value="1"/>
</dbReference>
<keyword evidence="2" id="KW-0119">Carbohydrate metabolism</keyword>
<dbReference type="SMART" id="SM00637">
    <property type="entry name" value="CBD_II"/>
    <property type="match status" value="1"/>
</dbReference>
<dbReference type="Proteomes" id="UP000567795">
    <property type="component" value="Unassembled WGS sequence"/>
</dbReference>
<dbReference type="InterPro" id="IPR011042">
    <property type="entry name" value="6-blade_b-propeller_TolB-like"/>
</dbReference>
<dbReference type="EMBL" id="JACBZD010000001">
    <property type="protein sequence ID" value="NYI06398.1"/>
    <property type="molecule type" value="Genomic_DNA"/>
</dbReference>
<feature type="domain" description="CBM2" evidence="5">
    <location>
        <begin position="426"/>
        <end position="535"/>
    </location>
</feature>
<organism evidence="6 7">
    <name type="scientific">Allostreptomyces psammosilenae</name>
    <dbReference type="NCBI Taxonomy" id="1892865"/>
    <lineage>
        <taxon>Bacteria</taxon>
        <taxon>Bacillati</taxon>
        <taxon>Actinomycetota</taxon>
        <taxon>Actinomycetes</taxon>
        <taxon>Kitasatosporales</taxon>
        <taxon>Streptomycetaceae</taxon>
        <taxon>Allostreptomyces</taxon>
    </lineage>
</organism>
<evidence type="ECO:0000313" key="6">
    <source>
        <dbReference type="EMBL" id="NYI06398.1"/>
    </source>
</evidence>
<dbReference type="Gene3D" id="2.60.40.290">
    <property type="match status" value="1"/>
</dbReference>
<dbReference type="GO" id="GO:0000272">
    <property type="term" value="P:polysaccharide catabolic process"/>
    <property type="evidence" value="ECO:0007669"/>
    <property type="project" value="UniProtKB-KW"/>
</dbReference>
<evidence type="ECO:0000256" key="3">
    <source>
        <dbReference type="SAM" id="MobiDB-lite"/>
    </source>
</evidence>
<dbReference type="GO" id="GO:0004553">
    <property type="term" value="F:hydrolase activity, hydrolyzing O-glycosyl compounds"/>
    <property type="evidence" value="ECO:0007669"/>
    <property type="project" value="InterPro"/>
</dbReference>
<dbReference type="InterPro" id="IPR012938">
    <property type="entry name" value="Glc/Sorbosone_DH"/>
</dbReference>
<evidence type="ECO:0000256" key="2">
    <source>
        <dbReference type="ARBA" id="ARBA00023326"/>
    </source>
</evidence>
<dbReference type="Gene3D" id="2.120.10.30">
    <property type="entry name" value="TolB, C-terminal domain"/>
    <property type="match status" value="1"/>
</dbReference>
<evidence type="ECO:0000313" key="7">
    <source>
        <dbReference type="Proteomes" id="UP000567795"/>
    </source>
</evidence>
<proteinExistence type="predicted"/>
<evidence type="ECO:0000256" key="4">
    <source>
        <dbReference type="SAM" id="SignalP"/>
    </source>
</evidence>
<dbReference type="SUPFAM" id="SSF50952">
    <property type="entry name" value="Soluble quinoprotein glucose dehydrogenase"/>
    <property type="match status" value="1"/>
</dbReference>
<reference evidence="6 7" key="1">
    <citation type="submission" date="2020-07" db="EMBL/GenBank/DDBJ databases">
        <title>Sequencing the genomes of 1000 actinobacteria strains.</title>
        <authorList>
            <person name="Klenk H.-P."/>
        </authorList>
    </citation>
    <scope>NUCLEOTIDE SEQUENCE [LARGE SCALE GENOMIC DNA]</scope>
    <source>
        <strain evidence="6 7">DSM 42178</strain>
    </source>
</reference>
<dbReference type="GO" id="GO:0030247">
    <property type="term" value="F:polysaccharide binding"/>
    <property type="evidence" value="ECO:0007669"/>
    <property type="project" value="UniProtKB-UniRule"/>
</dbReference>